<evidence type="ECO:0000259" key="2">
    <source>
        <dbReference type="PROSITE" id="PS50883"/>
    </source>
</evidence>
<keyword evidence="4" id="KW-1185">Reference proteome</keyword>
<proteinExistence type="predicted"/>
<dbReference type="OrthoDB" id="9814202at2"/>
<dbReference type="PROSITE" id="PS50883">
    <property type="entry name" value="EAL"/>
    <property type="match status" value="1"/>
</dbReference>
<feature type="domain" description="EAL" evidence="2">
    <location>
        <begin position="1"/>
        <end position="91"/>
    </location>
</feature>
<sequence length="91" mass="10295">MTARECRPGRGANQQSHKDPRFVGKVLATLAREGFAPSRLSVEITETGLIENTEVARRTIEALNSHGVQEVLEYVSRDRWPVPIRHRVSCR</sequence>
<name>A0A5C4NCC0_9RHOB</name>
<gene>
    <name evidence="3" type="ORF">FHG71_18335</name>
</gene>
<protein>
    <submittedName>
        <fullName evidence="3">EAL domain-containing protein</fullName>
    </submittedName>
</protein>
<dbReference type="AlphaFoldDB" id="A0A5C4NCC0"/>
<feature type="region of interest" description="Disordered" evidence="1">
    <location>
        <begin position="1"/>
        <end position="20"/>
    </location>
</feature>
<dbReference type="EMBL" id="VDFV01000042">
    <property type="protein sequence ID" value="TNC64486.1"/>
    <property type="molecule type" value="Genomic_DNA"/>
</dbReference>
<accession>A0A5C4NCC0</accession>
<evidence type="ECO:0000313" key="3">
    <source>
        <dbReference type="EMBL" id="TNC64486.1"/>
    </source>
</evidence>
<evidence type="ECO:0000256" key="1">
    <source>
        <dbReference type="SAM" id="MobiDB-lite"/>
    </source>
</evidence>
<dbReference type="InterPro" id="IPR001633">
    <property type="entry name" value="EAL_dom"/>
</dbReference>
<reference evidence="3 4" key="1">
    <citation type="submission" date="2019-06" db="EMBL/GenBank/DDBJ databases">
        <authorList>
            <person name="Jiang L."/>
        </authorList>
    </citation>
    <scope>NUCLEOTIDE SEQUENCE [LARGE SCALE GENOMIC DNA]</scope>
    <source>
        <strain evidence="3 4">YIM 48858</strain>
    </source>
</reference>
<dbReference type="Proteomes" id="UP000305709">
    <property type="component" value="Unassembled WGS sequence"/>
</dbReference>
<organism evidence="3 4">
    <name type="scientific">Rubellimicrobium roseum</name>
    <dbReference type="NCBI Taxonomy" id="687525"/>
    <lineage>
        <taxon>Bacteria</taxon>
        <taxon>Pseudomonadati</taxon>
        <taxon>Pseudomonadota</taxon>
        <taxon>Alphaproteobacteria</taxon>
        <taxon>Rhodobacterales</taxon>
        <taxon>Roseobacteraceae</taxon>
        <taxon>Rubellimicrobium</taxon>
    </lineage>
</organism>
<dbReference type="SUPFAM" id="SSF141868">
    <property type="entry name" value="EAL domain-like"/>
    <property type="match status" value="1"/>
</dbReference>
<comment type="caution">
    <text evidence="3">The sequence shown here is derived from an EMBL/GenBank/DDBJ whole genome shotgun (WGS) entry which is preliminary data.</text>
</comment>
<dbReference type="InterPro" id="IPR035919">
    <property type="entry name" value="EAL_sf"/>
</dbReference>
<evidence type="ECO:0000313" key="4">
    <source>
        <dbReference type="Proteomes" id="UP000305709"/>
    </source>
</evidence>
<dbReference type="Gene3D" id="3.20.20.450">
    <property type="entry name" value="EAL domain"/>
    <property type="match status" value="1"/>
</dbReference>